<feature type="transmembrane region" description="Helical" evidence="7">
    <location>
        <begin position="572"/>
        <end position="598"/>
    </location>
</feature>
<dbReference type="PROSITE" id="PS50156">
    <property type="entry name" value="SSD"/>
    <property type="match status" value="2"/>
</dbReference>
<feature type="transmembrane region" description="Helical" evidence="7">
    <location>
        <begin position="673"/>
        <end position="696"/>
    </location>
</feature>
<dbReference type="PANTHER" id="PTHR33406:SF12">
    <property type="entry name" value="BLR2997 PROTEIN"/>
    <property type="match status" value="1"/>
</dbReference>
<feature type="transmembrane region" description="Helical" evidence="7">
    <location>
        <begin position="390"/>
        <end position="409"/>
    </location>
</feature>
<sequence>MVLVSAVALTGYLPETVSKPTKARVGDREIQRPTQSERVTNSFDLSRSEAFLVVDGDDLFNPATMAAIRSMVDAVEGMEIVDTVFWVDRIPMLNVFGIADPLIPPNGSSPEAFLEAREELLEHPLIVGQLLSPDGRTLMMPIVYDWFFVDDDASCTEGVLETARQALEASASKSGLVDIPRVQITGNVPLYLATRTAFKRNQWFYRIAGYGMILLLSIVLFRGLTAVLVVASGPAIGIFWAFGLIELSGVYINELANVVLPVLLSLVGLADSVHLVVHVRQRRALGDTPLEAAASAIRDVGPACLLTSLTTAIGFLSLLTASSEFVQDFGRVCAMGVGISFTAVVTLVPLLTSFQWIGGTIERGQERDLIGWALRRCGSAIDWILRHHRFVSTMAILSTIGLLLVSSTLRPDNRLEDAMPASTNAYKALAYCDEAFGGIEFARIEVTWPKSLQEDDGEILQAIIDVEELVGTEPLVQHPLSIRGLLAFFPGDKDDHDTQMTFLSLLPKRLKGFFLRDKDRTAWVVVRVQDRGTAAYEPVFQRIEQGLADLGTRHPGFTFDLDGGPVRRTRELYLIVVDLTASLGTATLIILAVMAVVYRSLRIGLITIIPNIFPLAATGALLVLLGQPLTMASVCAFTVCLGIAVDDTIHFMTRFQRELREGHHWEEAIRRTFLTVGTALVMTTIILVAGFSIVLMSDMPGHQTFGSMASATISSALLGDLLFLPAMLATFLGRGHSKKENDGDTSNDREAESLS</sequence>
<accession>A0A518B8P4</accession>
<feature type="transmembrane region" description="Helical" evidence="7">
    <location>
        <begin position="334"/>
        <end position="357"/>
    </location>
</feature>
<dbReference type="AlphaFoldDB" id="A0A518B8P4"/>
<evidence type="ECO:0000256" key="2">
    <source>
        <dbReference type="ARBA" id="ARBA00022475"/>
    </source>
</evidence>
<evidence type="ECO:0000256" key="4">
    <source>
        <dbReference type="ARBA" id="ARBA00022989"/>
    </source>
</evidence>
<feature type="transmembrane region" description="Helical" evidence="7">
    <location>
        <begin position="605"/>
        <end position="625"/>
    </location>
</feature>
<dbReference type="Proteomes" id="UP000317093">
    <property type="component" value="Chromosome"/>
</dbReference>
<evidence type="ECO:0000256" key="1">
    <source>
        <dbReference type="ARBA" id="ARBA00004651"/>
    </source>
</evidence>
<keyword evidence="4 7" id="KW-1133">Transmembrane helix</keyword>
<proteinExistence type="predicted"/>
<keyword evidence="2" id="KW-1003">Cell membrane</keyword>
<reference evidence="9 10" key="1">
    <citation type="submission" date="2019-02" db="EMBL/GenBank/DDBJ databases">
        <title>Deep-cultivation of Planctomycetes and their phenomic and genomic characterization uncovers novel biology.</title>
        <authorList>
            <person name="Wiegand S."/>
            <person name="Jogler M."/>
            <person name="Boedeker C."/>
            <person name="Pinto D."/>
            <person name="Vollmers J."/>
            <person name="Rivas-Marin E."/>
            <person name="Kohn T."/>
            <person name="Peeters S.H."/>
            <person name="Heuer A."/>
            <person name="Rast P."/>
            <person name="Oberbeckmann S."/>
            <person name="Bunk B."/>
            <person name="Jeske O."/>
            <person name="Meyerdierks A."/>
            <person name="Storesund J.E."/>
            <person name="Kallscheuer N."/>
            <person name="Luecker S."/>
            <person name="Lage O.M."/>
            <person name="Pohl T."/>
            <person name="Merkel B.J."/>
            <person name="Hornburger P."/>
            <person name="Mueller R.-W."/>
            <person name="Bruemmer F."/>
            <person name="Labrenz M."/>
            <person name="Spormann A.M."/>
            <person name="Op den Camp H."/>
            <person name="Overmann J."/>
            <person name="Amann R."/>
            <person name="Jetten M.S.M."/>
            <person name="Mascher T."/>
            <person name="Medema M.H."/>
            <person name="Devos D.P."/>
            <person name="Kaster A.-K."/>
            <person name="Ovreas L."/>
            <person name="Rohde M."/>
            <person name="Galperin M.Y."/>
            <person name="Jogler C."/>
        </authorList>
    </citation>
    <scope>NUCLEOTIDE SEQUENCE [LARGE SCALE GENOMIC DNA]</scope>
    <source>
        <strain evidence="9 10">Pan216</strain>
    </source>
</reference>
<dbReference type="Gene3D" id="1.20.1640.10">
    <property type="entry name" value="Multidrug efflux transporter AcrB transmembrane domain"/>
    <property type="match status" value="2"/>
</dbReference>
<feature type="domain" description="SSD" evidence="8">
    <location>
        <begin position="571"/>
        <end position="730"/>
    </location>
</feature>
<feature type="transmembrane region" description="Helical" evidence="7">
    <location>
        <begin position="631"/>
        <end position="652"/>
    </location>
</feature>
<evidence type="ECO:0000259" key="8">
    <source>
        <dbReference type="PROSITE" id="PS50156"/>
    </source>
</evidence>
<organism evidence="9 10">
    <name type="scientific">Kolteria novifilia</name>
    <dbReference type="NCBI Taxonomy" id="2527975"/>
    <lineage>
        <taxon>Bacteria</taxon>
        <taxon>Pseudomonadati</taxon>
        <taxon>Planctomycetota</taxon>
        <taxon>Planctomycetia</taxon>
        <taxon>Kolteriales</taxon>
        <taxon>Kolteriaceae</taxon>
        <taxon>Kolteria</taxon>
    </lineage>
</organism>
<feature type="transmembrane region" description="Helical" evidence="7">
    <location>
        <begin position="300"/>
        <end position="322"/>
    </location>
</feature>
<protein>
    <submittedName>
        <fullName evidence="9">Multidrug resistance protein MdtC</fullName>
    </submittedName>
</protein>
<feature type="transmembrane region" description="Helical" evidence="7">
    <location>
        <begin position="203"/>
        <end position="221"/>
    </location>
</feature>
<feature type="region of interest" description="Disordered" evidence="6">
    <location>
        <begin position="736"/>
        <end position="755"/>
    </location>
</feature>
<feature type="transmembrane region" description="Helical" evidence="7">
    <location>
        <begin position="708"/>
        <end position="732"/>
    </location>
</feature>
<dbReference type="InterPro" id="IPR000731">
    <property type="entry name" value="SSD"/>
</dbReference>
<evidence type="ECO:0000256" key="6">
    <source>
        <dbReference type="SAM" id="MobiDB-lite"/>
    </source>
</evidence>
<gene>
    <name evidence="9" type="primary">mdtC_1</name>
    <name evidence="9" type="ORF">Pan216_42330</name>
</gene>
<keyword evidence="5 7" id="KW-0472">Membrane</keyword>
<dbReference type="InterPro" id="IPR050545">
    <property type="entry name" value="Mycobact_MmpL"/>
</dbReference>
<keyword evidence="10" id="KW-1185">Reference proteome</keyword>
<name>A0A518B8P4_9BACT</name>
<keyword evidence="3 7" id="KW-0812">Transmembrane</keyword>
<evidence type="ECO:0000256" key="3">
    <source>
        <dbReference type="ARBA" id="ARBA00022692"/>
    </source>
</evidence>
<dbReference type="InterPro" id="IPR004869">
    <property type="entry name" value="MMPL_dom"/>
</dbReference>
<evidence type="ECO:0000313" key="9">
    <source>
        <dbReference type="EMBL" id="QDU63355.1"/>
    </source>
</evidence>
<dbReference type="EMBL" id="CP036279">
    <property type="protein sequence ID" value="QDU63355.1"/>
    <property type="molecule type" value="Genomic_DNA"/>
</dbReference>
<evidence type="ECO:0000313" key="10">
    <source>
        <dbReference type="Proteomes" id="UP000317093"/>
    </source>
</evidence>
<evidence type="ECO:0000256" key="7">
    <source>
        <dbReference type="SAM" id="Phobius"/>
    </source>
</evidence>
<feature type="compositionally biased region" description="Basic and acidic residues" evidence="6">
    <location>
        <begin position="738"/>
        <end position="755"/>
    </location>
</feature>
<feature type="transmembrane region" description="Helical" evidence="7">
    <location>
        <begin position="228"/>
        <end position="252"/>
    </location>
</feature>
<dbReference type="Pfam" id="PF03176">
    <property type="entry name" value="MMPL"/>
    <property type="match status" value="2"/>
</dbReference>
<feature type="transmembrane region" description="Helical" evidence="7">
    <location>
        <begin position="258"/>
        <end position="279"/>
    </location>
</feature>
<dbReference type="SUPFAM" id="SSF82866">
    <property type="entry name" value="Multidrug efflux transporter AcrB transmembrane domain"/>
    <property type="match status" value="2"/>
</dbReference>
<comment type="subcellular location">
    <subcellularLocation>
        <location evidence="1">Cell membrane</location>
        <topology evidence="1">Multi-pass membrane protein</topology>
    </subcellularLocation>
</comment>
<dbReference type="PANTHER" id="PTHR33406">
    <property type="entry name" value="MEMBRANE PROTEIN MJ1562-RELATED"/>
    <property type="match status" value="1"/>
</dbReference>
<dbReference type="KEGG" id="knv:Pan216_42330"/>
<feature type="domain" description="SSD" evidence="8">
    <location>
        <begin position="241"/>
        <end position="354"/>
    </location>
</feature>
<dbReference type="GO" id="GO:0005886">
    <property type="term" value="C:plasma membrane"/>
    <property type="evidence" value="ECO:0007669"/>
    <property type="project" value="UniProtKB-SubCell"/>
</dbReference>
<evidence type="ECO:0000256" key="5">
    <source>
        <dbReference type="ARBA" id="ARBA00023136"/>
    </source>
</evidence>